<evidence type="ECO:0000313" key="10">
    <source>
        <dbReference type="Proteomes" id="UP000253314"/>
    </source>
</evidence>
<feature type="transmembrane region" description="Helical" evidence="7">
    <location>
        <begin position="127"/>
        <end position="148"/>
    </location>
</feature>
<reference evidence="9 10" key="1">
    <citation type="submission" date="2018-07" db="EMBL/GenBank/DDBJ databases">
        <title>Lottiidibacillus patelloidae gen. nov., sp. nov., isolated from the intestinal tract of a marine limpet and the reclassification of B. taeanensis BH030017T, B. algicola KMM 3737T and B. hwajinpoensis SW-72T as genus Lottiidibacillus.</title>
        <authorList>
            <person name="Liu R."/>
            <person name="Huang Z."/>
        </authorList>
    </citation>
    <scope>NUCLEOTIDE SEQUENCE [LARGE SCALE GENOMIC DNA]</scope>
    <source>
        <strain evidence="9 10">BH030017</strain>
    </source>
</reference>
<dbReference type="RefSeq" id="WP_113805837.1">
    <property type="nucleotide sequence ID" value="NZ_QOCW01000008.1"/>
</dbReference>
<keyword evidence="3" id="KW-1003">Cell membrane</keyword>
<gene>
    <name evidence="9" type="ORF">DS031_09480</name>
</gene>
<name>A0A366Y022_9BACI</name>
<dbReference type="InterPro" id="IPR000515">
    <property type="entry name" value="MetI-like"/>
</dbReference>
<evidence type="ECO:0000259" key="8">
    <source>
        <dbReference type="PROSITE" id="PS50928"/>
    </source>
</evidence>
<dbReference type="Pfam" id="PF00528">
    <property type="entry name" value="BPD_transp_1"/>
    <property type="match status" value="1"/>
</dbReference>
<keyword evidence="4 7" id="KW-0812">Transmembrane</keyword>
<comment type="similarity">
    <text evidence="7">Belongs to the binding-protein-dependent transport system permease family.</text>
</comment>
<dbReference type="PANTHER" id="PTHR43744">
    <property type="entry name" value="ABC TRANSPORTER PERMEASE PROTEIN MG189-RELATED-RELATED"/>
    <property type="match status" value="1"/>
</dbReference>
<dbReference type="Gene3D" id="1.10.3720.10">
    <property type="entry name" value="MetI-like"/>
    <property type="match status" value="1"/>
</dbReference>
<protein>
    <submittedName>
        <fullName evidence="9">Carbohydrate ABC transporter permease</fullName>
    </submittedName>
</protein>
<dbReference type="PROSITE" id="PS50928">
    <property type="entry name" value="ABC_TM1"/>
    <property type="match status" value="1"/>
</dbReference>
<evidence type="ECO:0000313" key="9">
    <source>
        <dbReference type="EMBL" id="RBW69754.1"/>
    </source>
</evidence>
<sequence>MRDSLVETKSKDSRIVTRIKTKNISSKKMLIRFSIYLILLVHLVFTGYPFVWMFLSSFKFDSEYFSNPWGLPSEWHIENFITAWNEGISSYLFNSIYITLFSVIGLLIVSTCIAYYLAIRPFKGSKVLLGMFFLAMLIPIHSTLIPLFNMANKIGVYDTFWALFFPYIGFNLPVAVFLAYGFFKQIPKELEEAAVMDGCNIYQIFFKIYLPLSKPILATVTILSFFSIMNDFIFPLVMISDDSLKTLPIGLMMFKGSFSASYSLISAALVITTAPIIILYMFLQKYIQSGVVAGSVKG</sequence>
<evidence type="ECO:0000256" key="1">
    <source>
        <dbReference type="ARBA" id="ARBA00004651"/>
    </source>
</evidence>
<accession>A0A366Y022</accession>
<feature type="domain" description="ABC transmembrane type-1" evidence="8">
    <location>
        <begin position="92"/>
        <end position="283"/>
    </location>
</feature>
<evidence type="ECO:0000256" key="2">
    <source>
        <dbReference type="ARBA" id="ARBA00022448"/>
    </source>
</evidence>
<organism evidence="9 10">
    <name type="scientific">Bacillus taeanensis</name>
    <dbReference type="NCBI Taxonomy" id="273032"/>
    <lineage>
        <taxon>Bacteria</taxon>
        <taxon>Bacillati</taxon>
        <taxon>Bacillota</taxon>
        <taxon>Bacilli</taxon>
        <taxon>Bacillales</taxon>
        <taxon>Bacillaceae</taxon>
        <taxon>Bacillus</taxon>
    </lineage>
</organism>
<dbReference type="GO" id="GO:0055085">
    <property type="term" value="P:transmembrane transport"/>
    <property type="evidence" value="ECO:0007669"/>
    <property type="project" value="InterPro"/>
</dbReference>
<dbReference type="CDD" id="cd06261">
    <property type="entry name" value="TM_PBP2"/>
    <property type="match status" value="1"/>
</dbReference>
<keyword evidence="6 7" id="KW-0472">Membrane</keyword>
<evidence type="ECO:0000256" key="6">
    <source>
        <dbReference type="ARBA" id="ARBA00023136"/>
    </source>
</evidence>
<comment type="subcellular location">
    <subcellularLocation>
        <location evidence="1 7">Cell membrane</location>
        <topology evidence="1 7">Multi-pass membrane protein</topology>
    </subcellularLocation>
</comment>
<keyword evidence="5 7" id="KW-1133">Transmembrane helix</keyword>
<comment type="caution">
    <text evidence="9">The sequence shown here is derived from an EMBL/GenBank/DDBJ whole genome shotgun (WGS) entry which is preliminary data.</text>
</comment>
<dbReference type="AlphaFoldDB" id="A0A366Y022"/>
<keyword evidence="2 7" id="KW-0813">Transport</keyword>
<dbReference type="GO" id="GO:0005886">
    <property type="term" value="C:plasma membrane"/>
    <property type="evidence" value="ECO:0007669"/>
    <property type="project" value="UniProtKB-SubCell"/>
</dbReference>
<feature type="transmembrane region" description="Helical" evidence="7">
    <location>
        <begin position="30"/>
        <end position="55"/>
    </location>
</feature>
<dbReference type="Proteomes" id="UP000253314">
    <property type="component" value="Unassembled WGS sequence"/>
</dbReference>
<proteinExistence type="inferred from homology"/>
<dbReference type="PANTHER" id="PTHR43744:SF8">
    <property type="entry name" value="SN-GLYCEROL-3-PHOSPHATE TRANSPORT SYSTEM PERMEASE PROTEIN UGPE"/>
    <property type="match status" value="1"/>
</dbReference>
<evidence type="ECO:0000256" key="5">
    <source>
        <dbReference type="ARBA" id="ARBA00022989"/>
    </source>
</evidence>
<evidence type="ECO:0000256" key="4">
    <source>
        <dbReference type="ARBA" id="ARBA00022692"/>
    </source>
</evidence>
<keyword evidence="10" id="KW-1185">Reference proteome</keyword>
<dbReference type="EMBL" id="QOCW01000008">
    <property type="protein sequence ID" value="RBW69754.1"/>
    <property type="molecule type" value="Genomic_DNA"/>
</dbReference>
<evidence type="ECO:0000256" key="3">
    <source>
        <dbReference type="ARBA" id="ARBA00022475"/>
    </source>
</evidence>
<dbReference type="InterPro" id="IPR035906">
    <property type="entry name" value="MetI-like_sf"/>
</dbReference>
<evidence type="ECO:0000256" key="7">
    <source>
        <dbReference type="RuleBase" id="RU363032"/>
    </source>
</evidence>
<feature type="transmembrane region" description="Helical" evidence="7">
    <location>
        <begin position="96"/>
        <end position="118"/>
    </location>
</feature>
<dbReference type="OrthoDB" id="187395at2"/>
<dbReference type="SUPFAM" id="SSF161098">
    <property type="entry name" value="MetI-like"/>
    <property type="match status" value="1"/>
</dbReference>
<feature type="transmembrane region" description="Helical" evidence="7">
    <location>
        <begin position="260"/>
        <end position="283"/>
    </location>
</feature>
<feature type="transmembrane region" description="Helical" evidence="7">
    <location>
        <begin position="160"/>
        <end position="183"/>
    </location>
</feature>